<sequence length="250" mass="27063">MSSFLGKRLRIGIAIPSTNTSTQPEMDEMRPLDVTNHIARIVTEDSSLAHKEGVLKVIEDLRRATPDAVRALRHCNLGAIIVALSPDGSWRGHHAHEALRQELHGISGGVRTIMSADAILAALQTLGNIRRIGLISPYLEPSHESVSRFFTDNGIDVVAAYGLGGRTLSNISDVTFADLRDATVAVNHPEAEAIVQVGTNVPMAEFAHMAEIWIGKPILSNNAVLYWHALRSSGIFDPIPRRGLLCADGC</sequence>
<gene>
    <name evidence="1" type="ORF">ABIF29_000037</name>
</gene>
<name>A0ABV4EQ25_BRAEL</name>
<keyword evidence="1" id="KW-0413">Isomerase</keyword>
<reference evidence="1 2" key="1">
    <citation type="submission" date="2024-07" db="EMBL/GenBank/DDBJ databases">
        <title>Genomic Encyclopedia of Type Strains, Phase V (KMG-V): Genome sequencing to study the core and pangenomes of soil and plant-associated prokaryotes.</title>
        <authorList>
            <person name="Whitman W."/>
        </authorList>
    </citation>
    <scope>NUCLEOTIDE SEQUENCE [LARGE SCALE GENOMIC DNA]</scope>
    <source>
        <strain evidence="1 2">USDA 415</strain>
    </source>
</reference>
<dbReference type="EMBL" id="JBGBZA010000001">
    <property type="protein sequence ID" value="MEY9313238.1"/>
    <property type="molecule type" value="Genomic_DNA"/>
</dbReference>
<dbReference type="InterPro" id="IPR026286">
    <property type="entry name" value="MaiA/AMDase"/>
</dbReference>
<evidence type="ECO:0000313" key="2">
    <source>
        <dbReference type="Proteomes" id="UP001565471"/>
    </source>
</evidence>
<evidence type="ECO:0000313" key="1">
    <source>
        <dbReference type="EMBL" id="MEY9313238.1"/>
    </source>
</evidence>
<dbReference type="EC" id="5.2.1.1" evidence="1"/>
<dbReference type="PANTHER" id="PTHR40267:SF1">
    <property type="entry name" value="BLR3294 PROTEIN"/>
    <property type="match status" value="1"/>
</dbReference>
<dbReference type="Proteomes" id="UP001565471">
    <property type="component" value="Unassembled WGS sequence"/>
</dbReference>
<protein>
    <submittedName>
        <fullName evidence="1">Maleate isomerase</fullName>
        <ecNumber evidence="1">5.2.1.1</ecNumber>
    </submittedName>
</protein>
<dbReference type="InterPro" id="IPR053714">
    <property type="entry name" value="Iso_Racemase_Enz_sf"/>
</dbReference>
<dbReference type="RefSeq" id="WP_038374961.1">
    <property type="nucleotide sequence ID" value="NZ_CP126027.1"/>
</dbReference>
<dbReference type="PANTHER" id="PTHR40267">
    <property type="entry name" value="BLR3294 PROTEIN"/>
    <property type="match status" value="1"/>
</dbReference>
<dbReference type="Gene3D" id="3.40.50.12500">
    <property type="match status" value="1"/>
</dbReference>
<accession>A0ABV4EQ25</accession>
<organism evidence="1 2">
    <name type="scientific">Bradyrhizobium elkanii</name>
    <dbReference type="NCBI Taxonomy" id="29448"/>
    <lineage>
        <taxon>Bacteria</taxon>
        <taxon>Pseudomonadati</taxon>
        <taxon>Pseudomonadota</taxon>
        <taxon>Alphaproteobacteria</taxon>
        <taxon>Hyphomicrobiales</taxon>
        <taxon>Nitrobacteraceae</taxon>
        <taxon>Bradyrhizobium</taxon>
    </lineage>
</organism>
<keyword evidence="2" id="KW-1185">Reference proteome</keyword>
<dbReference type="GO" id="GO:0050076">
    <property type="term" value="F:maleate isomerase activity"/>
    <property type="evidence" value="ECO:0007669"/>
    <property type="project" value="UniProtKB-EC"/>
</dbReference>
<dbReference type="Pfam" id="PF17645">
    <property type="entry name" value="Amdase"/>
    <property type="match status" value="1"/>
</dbReference>
<comment type="caution">
    <text evidence="1">The sequence shown here is derived from an EMBL/GenBank/DDBJ whole genome shotgun (WGS) entry which is preliminary data.</text>
</comment>
<proteinExistence type="predicted"/>